<dbReference type="Proteomes" id="UP000076503">
    <property type="component" value="Unassembled WGS sequence"/>
</dbReference>
<feature type="transmembrane region" description="Helical" evidence="3">
    <location>
        <begin position="118"/>
        <end position="139"/>
    </location>
</feature>
<dbReference type="InterPro" id="IPR016032">
    <property type="entry name" value="Sig_transdc_resp-reg_C-effctor"/>
</dbReference>
<dbReference type="SUPFAM" id="SSF48452">
    <property type="entry name" value="TPR-like"/>
    <property type="match status" value="1"/>
</dbReference>
<comment type="caution">
    <text evidence="5">The sequence shown here is derived from an EMBL/GenBank/DDBJ whole genome shotgun (WGS) entry which is preliminary data.</text>
</comment>
<protein>
    <recommendedName>
        <fullName evidence="4">OmpR/PhoB-type domain-containing protein</fullName>
    </recommendedName>
</protein>
<dbReference type="InterPro" id="IPR036388">
    <property type="entry name" value="WH-like_DNA-bd_sf"/>
</dbReference>
<sequence>MQYFLDFEFDPTQKRLFKNSHEIPLTPTQSRLLALLIESRQEVLSKEDILDHVWQGRVVSEQVVFQNISQLRAMISDAAIKTFPKRGYQWQLKVTSQAKTSNVEVTSQSTKHNYSQRFILSCVFTALFVIGLVSSYWLWSHQDNNLDVQTNTHQHILLVPFSPRFEGHLTSQTNQLNDTLSASYAVLGEQHSSAQALFNSPYIEHQKLLGATSNKLLLSGFIYSKEVSNTPMYLLEYRLQSHLRHWQGYIYAPSVSELKDQLQSKIDGLLKSDYFQVHSDTFTTAELEKLYSQSPDNLDILKHLVERLLDEYNHNVASAHIEQMISLSEQQNHPLYKAYSQWLKGQLLMALNQYAQSKQHLERASALMDDANFNALNSEISKSLSDVVAHEQDFTLIQKHLYKSASQARLANRPVQEIRAYTLLSIKAFKLKLEKEQYDYLYQAKTLLADHQLDGSHYMLIFYHFALFAKELEQKQHYYLKVLEQPITPENYWVYFSVSEQLANLYLEQNESDLAIKLAENIDEPARRDMLFAQIYHQMGQIDVAKQHAQSSFNIARMQHIDWVGLAMAVKLLELNAQLNEDTDSLIYRHYIRDTASPRWQQARRDKLIKLGVINNPYEQDKSRI</sequence>
<accession>A0A167DQH0</accession>
<dbReference type="SMART" id="SM00862">
    <property type="entry name" value="Trans_reg_C"/>
    <property type="match status" value="1"/>
</dbReference>
<evidence type="ECO:0000256" key="3">
    <source>
        <dbReference type="SAM" id="Phobius"/>
    </source>
</evidence>
<dbReference type="RefSeq" id="WP_063362737.1">
    <property type="nucleotide sequence ID" value="NZ_AUXZ01000083.1"/>
</dbReference>
<evidence type="ECO:0000256" key="2">
    <source>
        <dbReference type="PROSITE-ProRule" id="PRU01091"/>
    </source>
</evidence>
<dbReference type="OrthoDB" id="6315863at2"/>
<dbReference type="AlphaFoldDB" id="A0A167DQH0"/>
<dbReference type="CDD" id="cd00383">
    <property type="entry name" value="trans_reg_C"/>
    <property type="match status" value="1"/>
</dbReference>
<dbReference type="Pfam" id="PF00486">
    <property type="entry name" value="Trans_reg_C"/>
    <property type="match status" value="1"/>
</dbReference>
<name>A0A167DQH0_9GAMM</name>
<dbReference type="Gene3D" id="1.10.10.10">
    <property type="entry name" value="Winged helix-like DNA-binding domain superfamily/Winged helix DNA-binding domain"/>
    <property type="match status" value="1"/>
</dbReference>
<dbReference type="PATRIC" id="fig|1365251.3.peg.3400"/>
<evidence type="ECO:0000259" key="4">
    <source>
        <dbReference type="PROSITE" id="PS51755"/>
    </source>
</evidence>
<keyword evidence="3" id="KW-0472">Membrane</keyword>
<dbReference type="GO" id="GO:0006355">
    <property type="term" value="P:regulation of DNA-templated transcription"/>
    <property type="evidence" value="ECO:0007669"/>
    <property type="project" value="InterPro"/>
</dbReference>
<organism evidence="5 6">
    <name type="scientific">Pseudoalteromonas luteoviolacea H33</name>
    <dbReference type="NCBI Taxonomy" id="1365251"/>
    <lineage>
        <taxon>Bacteria</taxon>
        <taxon>Pseudomonadati</taxon>
        <taxon>Pseudomonadota</taxon>
        <taxon>Gammaproteobacteria</taxon>
        <taxon>Alteromonadales</taxon>
        <taxon>Pseudoalteromonadaceae</taxon>
        <taxon>Pseudoalteromonas</taxon>
    </lineage>
</organism>
<gene>
    <name evidence="5" type="ORF">N476_20395</name>
</gene>
<dbReference type="GO" id="GO:0003677">
    <property type="term" value="F:DNA binding"/>
    <property type="evidence" value="ECO:0007669"/>
    <property type="project" value="UniProtKB-UniRule"/>
</dbReference>
<dbReference type="PROSITE" id="PS51755">
    <property type="entry name" value="OMPR_PHOB"/>
    <property type="match status" value="1"/>
</dbReference>
<proteinExistence type="predicted"/>
<dbReference type="InterPro" id="IPR001867">
    <property type="entry name" value="OmpR/PhoB-type_DNA-bd"/>
</dbReference>
<keyword evidence="1 2" id="KW-0238">DNA-binding</keyword>
<keyword evidence="3" id="KW-1133">Transmembrane helix</keyword>
<feature type="DNA-binding region" description="OmpR/PhoB-type" evidence="2">
    <location>
        <begin position="1"/>
        <end position="92"/>
    </location>
</feature>
<keyword evidence="3" id="KW-0812">Transmembrane</keyword>
<evidence type="ECO:0000256" key="1">
    <source>
        <dbReference type="ARBA" id="ARBA00023125"/>
    </source>
</evidence>
<evidence type="ECO:0000313" key="5">
    <source>
        <dbReference type="EMBL" id="KZN49200.1"/>
    </source>
</evidence>
<reference evidence="5 6" key="1">
    <citation type="submission" date="2013-07" db="EMBL/GenBank/DDBJ databases">
        <title>Comparative Genomic and Metabolomic Analysis of Twelve Strains of Pseudoalteromonas luteoviolacea.</title>
        <authorList>
            <person name="Vynne N.G."/>
            <person name="Mansson M."/>
            <person name="Gram L."/>
        </authorList>
    </citation>
    <scope>NUCLEOTIDE SEQUENCE [LARGE SCALE GENOMIC DNA]</scope>
    <source>
        <strain evidence="5 6">H33</strain>
    </source>
</reference>
<dbReference type="EMBL" id="AUXZ01000083">
    <property type="protein sequence ID" value="KZN49200.1"/>
    <property type="molecule type" value="Genomic_DNA"/>
</dbReference>
<evidence type="ECO:0000313" key="6">
    <source>
        <dbReference type="Proteomes" id="UP000076503"/>
    </source>
</evidence>
<feature type="domain" description="OmpR/PhoB-type" evidence="4">
    <location>
        <begin position="1"/>
        <end position="92"/>
    </location>
</feature>
<dbReference type="InterPro" id="IPR011990">
    <property type="entry name" value="TPR-like_helical_dom_sf"/>
</dbReference>
<dbReference type="GO" id="GO:0000160">
    <property type="term" value="P:phosphorelay signal transduction system"/>
    <property type="evidence" value="ECO:0007669"/>
    <property type="project" value="InterPro"/>
</dbReference>
<dbReference type="SUPFAM" id="SSF46894">
    <property type="entry name" value="C-terminal effector domain of the bipartite response regulators"/>
    <property type="match status" value="1"/>
</dbReference>